<name>A0A291QKK9_9ACTN</name>
<dbReference type="Gene3D" id="3.40.640.10">
    <property type="entry name" value="Type I PLP-dependent aspartate aminotransferase-like (Major domain)"/>
    <property type="match status" value="1"/>
</dbReference>
<evidence type="ECO:0000256" key="4">
    <source>
        <dbReference type="ARBA" id="ARBA00022898"/>
    </source>
</evidence>
<dbReference type="Proteomes" id="UP000221011">
    <property type="component" value="Chromosome"/>
</dbReference>
<dbReference type="RefSeq" id="WP_098246011.1">
    <property type="nucleotide sequence ID" value="NZ_CP022685.1"/>
</dbReference>
<keyword evidence="8" id="KW-1185">Reference proteome</keyword>
<dbReference type="AlphaFoldDB" id="A0A291QKK9"/>
<dbReference type="InterPro" id="IPR000653">
    <property type="entry name" value="DegT/StrS_aminotransferase"/>
</dbReference>
<sequence>MQLRHVRRLLAAEPALRFTAGPSAAPPAHRAWSRHLRSVLTRLARVEHATPTVTQSTVSDEGELRREHLVLDSPQRGTFHGTLLAPRDVAHGPAVLVLGGKNARLDQLTGDVPPDHPDRNVAEQLALAGFVTLSLDHGIGGGLDEERRAGRDEGTLLAHAFALTGRSLLGALVGDALGALDVLRAHPLVDPDRVGLFGHSLGAAVALHTALLGDDRRLPLCAASHLGSYQALYERLLTGHEGAVLPGVLEYADLPDLYAAHAPAPLQLQYGTADSYLEPADARAAARRVEEAYAVAEADVEVHELAMGHGTHVGHATDFFTRALAKPHEAGPHAQQAEVPAQRIHFEVSQRRTVLDRVDAALASGMLTQGPQVARFEELSRAWTGTDTAAVASGAAALEIALRIIGVSGRTVLVPVNTFFATAAAAVRAGATVGFVDIEPDGLGLAPEALRTALDLHPDTAAVLPVHIGGIVSPALDAVLPLCEERGIPVVEDAAHAFGATLEGRPAGSLGRFGAFSFYPTKVAISGEGGLLSAGSADDLEQVRRWRDHGKSAQGSTLHDRPGSNWRLSELHAAVGTVDLERFAATLTARRELAARYDVLLADVPGIRPHPVPDAAGSNYYKYLAYPDPEGPLDRALLKRRLRERHGVALAGEVYDHLLCDHPYFVTEGRAAAQGPFERARWFARHHIALPLYPSLTEAEQIRVVAALRSELS</sequence>
<keyword evidence="3 7" id="KW-0808">Transferase</keyword>
<dbReference type="SUPFAM" id="SSF53383">
    <property type="entry name" value="PLP-dependent transferases"/>
    <property type="match status" value="1"/>
</dbReference>
<evidence type="ECO:0000313" key="7">
    <source>
        <dbReference type="EMBL" id="ATL31985.1"/>
    </source>
</evidence>
<accession>A0A291QKK9</accession>
<comment type="similarity">
    <text evidence="5">Belongs to the DegT/DnrJ/EryC1 family. L-glutamine:2-deoxy-scyllo-inosose/scyllo-inosose aminotransferase subfamily.</text>
</comment>
<evidence type="ECO:0000256" key="1">
    <source>
        <dbReference type="ARBA" id="ARBA00001933"/>
    </source>
</evidence>
<gene>
    <name evidence="7" type="ORF">KY5_6967c</name>
</gene>
<evidence type="ECO:0000256" key="2">
    <source>
        <dbReference type="ARBA" id="ARBA00022576"/>
    </source>
</evidence>
<keyword evidence="4 6" id="KW-0663">Pyridoxal phosphate</keyword>
<dbReference type="GO" id="GO:0000271">
    <property type="term" value="P:polysaccharide biosynthetic process"/>
    <property type="evidence" value="ECO:0007669"/>
    <property type="project" value="TreeGrafter"/>
</dbReference>
<dbReference type="GO" id="GO:0008483">
    <property type="term" value="F:transaminase activity"/>
    <property type="evidence" value="ECO:0007669"/>
    <property type="project" value="UniProtKB-KW"/>
</dbReference>
<proteinExistence type="inferred from homology"/>
<protein>
    <submittedName>
        <fullName evidence="7">Aminotransferase, DegT family</fullName>
    </submittedName>
</protein>
<dbReference type="EMBL" id="CP022685">
    <property type="protein sequence ID" value="ATL31985.1"/>
    <property type="molecule type" value="Genomic_DNA"/>
</dbReference>
<dbReference type="PANTHER" id="PTHR30244">
    <property type="entry name" value="TRANSAMINASE"/>
    <property type="match status" value="1"/>
</dbReference>
<dbReference type="GO" id="GO:0030170">
    <property type="term" value="F:pyridoxal phosphate binding"/>
    <property type="evidence" value="ECO:0007669"/>
    <property type="project" value="TreeGrafter"/>
</dbReference>
<evidence type="ECO:0000256" key="3">
    <source>
        <dbReference type="ARBA" id="ARBA00022679"/>
    </source>
</evidence>
<dbReference type="InterPro" id="IPR029058">
    <property type="entry name" value="AB_hydrolase_fold"/>
</dbReference>
<dbReference type="PANTHER" id="PTHR30244:SF34">
    <property type="entry name" value="DTDP-4-AMINO-4,6-DIDEOXYGALACTOSE TRANSAMINASE"/>
    <property type="match status" value="1"/>
</dbReference>
<dbReference type="SUPFAM" id="SSF53474">
    <property type="entry name" value="alpha/beta-Hydrolases"/>
    <property type="match status" value="1"/>
</dbReference>
<dbReference type="Gene3D" id="3.40.50.1820">
    <property type="entry name" value="alpha/beta hydrolase"/>
    <property type="match status" value="1"/>
</dbReference>
<evidence type="ECO:0000256" key="5">
    <source>
        <dbReference type="ARBA" id="ARBA00038398"/>
    </source>
</evidence>
<keyword evidence="2 7" id="KW-0032">Aminotransferase</keyword>
<evidence type="ECO:0000313" key="8">
    <source>
        <dbReference type="Proteomes" id="UP000221011"/>
    </source>
</evidence>
<reference evidence="7 8" key="1">
    <citation type="submission" date="2017-08" db="EMBL/GenBank/DDBJ databases">
        <title>Complete Genome Sequence of Streptomyces formicae KY5, the formicamycin producer.</title>
        <authorList>
            <person name="Holmes N.A."/>
            <person name="Devine R."/>
            <person name="Qin Z."/>
            <person name="Seipke R.F."/>
            <person name="Wilkinson B."/>
            <person name="Hutchings M.I."/>
        </authorList>
    </citation>
    <scope>NUCLEOTIDE SEQUENCE [LARGE SCALE GENOMIC DNA]</scope>
    <source>
        <strain evidence="7 8">KY5</strain>
    </source>
</reference>
<comment type="cofactor">
    <cofactor evidence="1">
        <name>pyridoxal 5'-phosphate</name>
        <dbReference type="ChEBI" id="CHEBI:597326"/>
    </cofactor>
</comment>
<evidence type="ECO:0000256" key="6">
    <source>
        <dbReference type="RuleBase" id="RU004508"/>
    </source>
</evidence>
<dbReference type="InterPro" id="IPR015421">
    <property type="entry name" value="PyrdxlP-dep_Trfase_major"/>
</dbReference>
<dbReference type="InterPro" id="IPR015424">
    <property type="entry name" value="PyrdxlP-dep_Trfase"/>
</dbReference>
<dbReference type="KEGG" id="sfk:KY5_6967c"/>
<dbReference type="Pfam" id="PF01041">
    <property type="entry name" value="DegT_DnrJ_EryC1"/>
    <property type="match status" value="1"/>
</dbReference>
<organism evidence="7 8">
    <name type="scientific">Streptomyces formicae</name>
    <dbReference type="NCBI Taxonomy" id="1616117"/>
    <lineage>
        <taxon>Bacteria</taxon>
        <taxon>Bacillati</taxon>
        <taxon>Actinomycetota</taxon>
        <taxon>Actinomycetes</taxon>
        <taxon>Kitasatosporales</taxon>
        <taxon>Streptomycetaceae</taxon>
        <taxon>Streptomyces</taxon>
    </lineage>
</organism>